<reference evidence="5 6" key="1">
    <citation type="submission" date="2022-03" db="EMBL/GenBank/DDBJ databases">
        <authorList>
            <person name="Jo J.-H."/>
            <person name="Im W.-T."/>
        </authorList>
    </citation>
    <scope>NUCLEOTIDE SEQUENCE [LARGE SCALE GENOMIC DNA]</scope>
    <source>
        <strain evidence="5 6">MA9</strain>
    </source>
</reference>
<dbReference type="Gene3D" id="3.40.50.1820">
    <property type="entry name" value="alpha/beta hydrolase"/>
    <property type="match status" value="1"/>
</dbReference>
<dbReference type="Proteomes" id="UP001316087">
    <property type="component" value="Unassembled WGS sequence"/>
</dbReference>
<dbReference type="SUPFAM" id="SSF53474">
    <property type="entry name" value="alpha/beta-Hydrolases"/>
    <property type="match status" value="1"/>
</dbReference>
<name>A0ABS9UCJ8_9BACL</name>
<dbReference type="PROSITE" id="PS01174">
    <property type="entry name" value="LIPASE_GDXG_SER"/>
    <property type="match status" value="1"/>
</dbReference>
<comment type="similarity">
    <text evidence="1">Belongs to the 'GDXG' lipolytic enzyme family.</text>
</comment>
<evidence type="ECO:0000256" key="2">
    <source>
        <dbReference type="ARBA" id="ARBA00022801"/>
    </source>
</evidence>
<dbReference type="InterPro" id="IPR050300">
    <property type="entry name" value="GDXG_lipolytic_enzyme"/>
</dbReference>
<dbReference type="InterPro" id="IPR029058">
    <property type="entry name" value="AB_hydrolase_fold"/>
</dbReference>
<dbReference type="PANTHER" id="PTHR48081">
    <property type="entry name" value="AB HYDROLASE SUPERFAMILY PROTEIN C4A8.06C"/>
    <property type="match status" value="1"/>
</dbReference>
<evidence type="ECO:0000313" key="6">
    <source>
        <dbReference type="Proteomes" id="UP001316087"/>
    </source>
</evidence>
<proteinExistence type="inferred from homology"/>
<dbReference type="Pfam" id="PF07859">
    <property type="entry name" value="Abhydrolase_3"/>
    <property type="match status" value="1"/>
</dbReference>
<feature type="domain" description="Alpha/beta hydrolase fold-3" evidence="4">
    <location>
        <begin position="78"/>
        <end position="283"/>
    </location>
</feature>
<keyword evidence="2 5" id="KW-0378">Hydrolase</keyword>
<evidence type="ECO:0000259" key="4">
    <source>
        <dbReference type="Pfam" id="PF07859"/>
    </source>
</evidence>
<sequence>MPNLHEHTKNYLIKVNELPSLVTMSAQEAREMRAKAPKLNRPAAKFVTIKQQAITMRDGHKINIRIYIPNGHGPFDIIVYYHGGGWVLNDLNTCHESCSYLAQQTNQIVVSVEYRLAPEFKFPIPVFDAFDSFLWVNEHASSFDGNAKRISVAGDSAGGNLAVAVSQLAAQKQLPITSQILLYPVTDLSYNTKSYSLFKKGFGLDRDVMQWFGDSYISSQIDANNPLVSPLQLTNFTHFPPTIIFAAENDVLRDEALEFDKKLQKAGVQTKSIVMEGLVHSYFTHNEVFELEIHQTIELIDAFLKQLSEKTRANN</sequence>
<dbReference type="RefSeq" id="WP_241369086.1">
    <property type="nucleotide sequence ID" value="NZ_JAKZFC010000002.1"/>
</dbReference>
<dbReference type="EMBL" id="JAKZFC010000002">
    <property type="protein sequence ID" value="MCH7322039.1"/>
    <property type="molecule type" value="Genomic_DNA"/>
</dbReference>
<accession>A0ABS9UCJ8</accession>
<dbReference type="InterPro" id="IPR013094">
    <property type="entry name" value="AB_hydrolase_3"/>
</dbReference>
<gene>
    <name evidence="5" type="ORF">LZ480_09045</name>
</gene>
<dbReference type="InterPro" id="IPR033140">
    <property type="entry name" value="Lipase_GDXG_put_SER_AS"/>
</dbReference>
<protein>
    <submittedName>
        <fullName evidence="5">Alpha/beta hydrolase fold domain-containing protein</fullName>
    </submittedName>
</protein>
<evidence type="ECO:0000256" key="3">
    <source>
        <dbReference type="PROSITE-ProRule" id="PRU10038"/>
    </source>
</evidence>
<dbReference type="PANTHER" id="PTHR48081:SF8">
    <property type="entry name" value="ALPHA_BETA HYDROLASE FOLD-3 DOMAIN-CONTAINING PROTEIN-RELATED"/>
    <property type="match status" value="1"/>
</dbReference>
<evidence type="ECO:0000256" key="1">
    <source>
        <dbReference type="ARBA" id="ARBA00010515"/>
    </source>
</evidence>
<keyword evidence="6" id="KW-1185">Reference proteome</keyword>
<feature type="active site" evidence="3">
    <location>
        <position position="156"/>
    </location>
</feature>
<organism evidence="5 6">
    <name type="scientific">Solibacillus palustris</name>
    <dbReference type="NCBI Taxonomy" id="2908203"/>
    <lineage>
        <taxon>Bacteria</taxon>
        <taxon>Bacillati</taxon>
        <taxon>Bacillota</taxon>
        <taxon>Bacilli</taxon>
        <taxon>Bacillales</taxon>
        <taxon>Caryophanaceae</taxon>
        <taxon>Solibacillus</taxon>
    </lineage>
</organism>
<evidence type="ECO:0000313" key="5">
    <source>
        <dbReference type="EMBL" id="MCH7322039.1"/>
    </source>
</evidence>
<dbReference type="GO" id="GO:0016787">
    <property type="term" value="F:hydrolase activity"/>
    <property type="evidence" value="ECO:0007669"/>
    <property type="project" value="UniProtKB-KW"/>
</dbReference>
<comment type="caution">
    <text evidence="5">The sequence shown here is derived from an EMBL/GenBank/DDBJ whole genome shotgun (WGS) entry which is preliminary data.</text>
</comment>